<evidence type="ECO:0000256" key="8">
    <source>
        <dbReference type="ARBA" id="ARBA00049339"/>
    </source>
</evidence>
<dbReference type="InterPro" id="IPR009080">
    <property type="entry name" value="tRNAsynth_Ia_anticodon-bd"/>
</dbReference>
<dbReference type="InterPro" id="IPR005148">
    <property type="entry name" value="Arg-tRNA-synth_N"/>
</dbReference>
<organism evidence="13 14">
    <name type="scientific">Candidatus Buchananbacteria bacterium RIFCSPHIGHO2_01_FULL_39_14</name>
    <dbReference type="NCBI Taxonomy" id="1797532"/>
    <lineage>
        <taxon>Bacteria</taxon>
        <taxon>Candidatus Buchananiibacteriota</taxon>
    </lineage>
</organism>
<protein>
    <recommendedName>
        <fullName evidence="9">Arginine--tRNA ligase</fullName>
        <ecNumber evidence="9">6.1.1.19</ecNumber>
    </recommendedName>
    <alternativeName>
        <fullName evidence="9">Arginyl-tRNA synthetase</fullName>
        <shortName evidence="9">ArgRS</shortName>
    </alternativeName>
</protein>
<dbReference type="Gene3D" id="3.30.1360.70">
    <property type="entry name" value="Arginyl tRNA synthetase N-terminal domain"/>
    <property type="match status" value="1"/>
</dbReference>
<comment type="catalytic activity">
    <reaction evidence="8 9">
        <text>tRNA(Arg) + L-arginine + ATP = L-arginyl-tRNA(Arg) + AMP + diphosphate</text>
        <dbReference type="Rhea" id="RHEA:20301"/>
        <dbReference type="Rhea" id="RHEA-COMP:9658"/>
        <dbReference type="Rhea" id="RHEA-COMP:9673"/>
        <dbReference type="ChEBI" id="CHEBI:30616"/>
        <dbReference type="ChEBI" id="CHEBI:32682"/>
        <dbReference type="ChEBI" id="CHEBI:33019"/>
        <dbReference type="ChEBI" id="CHEBI:78442"/>
        <dbReference type="ChEBI" id="CHEBI:78513"/>
        <dbReference type="ChEBI" id="CHEBI:456215"/>
        <dbReference type="EC" id="6.1.1.19"/>
    </reaction>
</comment>
<evidence type="ECO:0000259" key="11">
    <source>
        <dbReference type="SMART" id="SM00836"/>
    </source>
</evidence>
<evidence type="ECO:0000256" key="5">
    <source>
        <dbReference type="ARBA" id="ARBA00022840"/>
    </source>
</evidence>
<comment type="caution">
    <text evidence="13">The sequence shown here is derived from an EMBL/GenBank/DDBJ whole genome shotgun (WGS) entry which is preliminary data.</text>
</comment>
<name>A0A1G1XWF2_9BACT</name>
<dbReference type="Gene3D" id="1.10.730.10">
    <property type="entry name" value="Isoleucyl-tRNA Synthetase, Domain 1"/>
    <property type="match status" value="1"/>
</dbReference>
<dbReference type="Proteomes" id="UP000178930">
    <property type="component" value="Unassembled WGS sequence"/>
</dbReference>
<dbReference type="SMART" id="SM01016">
    <property type="entry name" value="Arg_tRNA_synt_N"/>
    <property type="match status" value="1"/>
</dbReference>
<dbReference type="AlphaFoldDB" id="A0A1G1XWF2"/>
<dbReference type="GO" id="GO:0006420">
    <property type="term" value="P:arginyl-tRNA aminoacylation"/>
    <property type="evidence" value="ECO:0007669"/>
    <property type="project" value="UniProtKB-UniRule"/>
</dbReference>
<evidence type="ECO:0000256" key="1">
    <source>
        <dbReference type="ARBA" id="ARBA00005594"/>
    </source>
</evidence>
<dbReference type="GO" id="GO:0005524">
    <property type="term" value="F:ATP binding"/>
    <property type="evidence" value="ECO:0007669"/>
    <property type="project" value="UniProtKB-UniRule"/>
</dbReference>
<comment type="subunit">
    <text evidence="9">Monomer.</text>
</comment>
<evidence type="ECO:0000256" key="6">
    <source>
        <dbReference type="ARBA" id="ARBA00022917"/>
    </source>
</evidence>
<dbReference type="HAMAP" id="MF_00123">
    <property type="entry name" value="Arg_tRNA_synth"/>
    <property type="match status" value="1"/>
</dbReference>
<dbReference type="SUPFAM" id="SSF47323">
    <property type="entry name" value="Anticodon-binding domain of a subclass of class I aminoacyl-tRNA synthetases"/>
    <property type="match status" value="1"/>
</dbReference>
<dbReference type="PROSITE" id="PS00178">
    <property type="entry name" value="AA_TRNA_LIGASE_I"/>
    <property type="match status" value="1"/>
</dbReference>
<evidence type="ECO:0000259" key="12">
    <source>
        <dbReference type="SMART" id="SM01016"/>
    </source>
</evidence>
<dbReference type="Pfam" id="PF00750">
    <property type="entry name" value="tRNA-synt_1d"/>
    <property type="match status" value="1"/>
</dbReference>
<dbReference type="InterPro" id="IPR001278">
    <property type="entry name" value="Arg-tRNA-ligase"/>
</dbReference>
<keyword evidence="3 9" id="KW-0436">Ligase</keyword>
<dbReference type="InterPro" id="IPR036695">
    <property type="entry name" value="Arg-tRNA-synth_N_sf"/>
</dbReference>
<dbReference type="InterPro" id="IPR014729">
    <property type="entry name" value="Rossmann-like_a/b/a_fold"/>
</dbReference>
<feature type="domain" description="DALR anticodon binding" evidence="11">
    <location>
        <begin position="469"/>
        <end position="584"/>
    </location>
</feature>
<dbReference type="Gene3D" id="3.40.50.620">
    <property type="entry name" value="HUPs"/>
    <property type="match status" value="1"/>
</dbReference>
<evidence type="ECO:0000256" key="9">
    <source>
        <dbReference type="HAMAP-Rule" id="MF_00123"/>
    </source>
</evidence>
<reference evidence="13 14" key="1">
    <citation type="journal article" date="2016" name="Nat. Commun.">
        <title>Thousands of microbial genomes shed light on interconnected biogeochemical processes in an aquifer system.</title>
        <authorList>
            <person name="Anantharaman K."/>
            <person name="Brown C.T."/>
            <person name="Hug L.A."/>
            <person name="Sharon I."/>
            <person name="Castelle C.J."/>
            <person name="Probst A.J."/>
            <person name="Thomas B.C."/>
            <person name="Singh A."/>
            <person name="Wilkins M.J."/>
            <person name="Karaoz U."/>
            <person name="Brodie E.L."/>
            <person name="Williams K.H."/>
            <person name="Hubbard S.S."/>
            <person name="Banfield J.F."/>
        </authorList>
    </citation>
    <scope>NUCLEOTIDE SEQUENCE [LARGE SCALE GENOMIC DNA]</scope>
</reference>
<dbReference type="SUPFAM" id="SSF52374">
    <property type="entry name" value="Nucleotidylyl transferase"/>
    <property type="match status" value="1"/>
</dbReference>
<sequence length="584" mass="66095">MPVKSQNYSRVETVVRQEIREELKKILGKNFSQKSITIDYPPANVSGDYAVPCFLLAKKFKRPPVELAKQLAQKIKPAGLIQHVISQGPYLNFFVSRPEFSRLALTEVFKAGKKFGKNKLGKGKKVMVEFFSPNTNKPLTIGHLRNICLGSSLVNLLKFCGFKVIASTLYNDRGSAIAKTIVGYQKWGKDQTPKSAGQKPDHFVGSFYVKFHEAAKLNPALEIEAKQVLQAWEQGDKKIIELWQKLMGWVISGFKQTIGSLDLPNFDEEYYESEFYQAGKEIIEQGIKKGVFVKDAQGVILAPLQKFGLPDKIVLRPDDTSLYITQDLYLAYLKDKHHLDYSVYVVGSEQEMYFKQLFKILELLGFARAKNYYHLSYAMVRLPQGKIKSREGLVKGTGADELLGYLVELAQLEIKKRNPDLSQKEIDWRAGRIALGALKFYILSVNPKTTMIFDPQKSLALTGRTGPYLQYVSARINSIFSKVKTKPSVKVDFSALGQDLEFGLVKNFSHFPMVIYEAVKNSDPGQLANYLYELAKSFSFFYEQLPVLKTEEKTQKARLLLLADLNIILKTGLEILGIEALEKM</sequence>
<dbReference type="InterPro" id="IPR008909">
    <property type="entry name" value="DALR_anticod-bd"/>
</dbReference>
<keyword evidence="2 9" id="KW-0963">Cytoplasm</keyword>
<evidence type="ECO:0000313" key="13">
    <source>
        <dbReference type="EMBL" id="OGY43936.1"/>
    </source>
</evidence>
<dbReference type="Pfam" id="PF05746">
    <property type="entry name" value="DALR_1"/>
    <property type="match status" value="1"/>
</dbReference>
<dbReference type="PANTHER" id="PTHR11956:SF5">
    <property type="entry name" value="ARGININE--TRNA LIGASE, CYTOPLASMIC"/>
    <property type="match status" value="1"/>
</dbReference>
<feature type="domain" description="Arginyl tRNA synthetase N-terminal" evidence="12">
    <location>
        <begin position="17"/>
        <end position="95"/>
    </location>
</feature>
<dbReference type="PANTHER" id="PTHR11956">
    <property type="entry name" value="ARGINYL-TRNA SYNTHETASE"/>
    <property type="match status" value="1"/>
</dbReference>
<dbReference type="GO" id="GO:0005737">
    <property type="term" value="C:cytoplasm"/>
    <property type="evidence" value="ECO:0007669"/>
    <property type="project" value="UniProtKB-SubCell"/>
</dbReference>
<evidence type="ECO:0000256" key="3">
    <source>
        <dbReference type="ARBA" id="ARBA00022598"/>
    </source>
</evidence>
<accession>A0A1G1XWF2</accession>
<evidence type="ECO:0000256" key="2">
    <source>
        <dbReference type="ARBA" id="ARBA00022490"/>
    </source>
</evidence>
<dbReference type="InterPro" id="IPR035684">
    <property type="entry name" value="ArgRS_core"/>
</dbReference>
<comment type="similarity">
    <text evidence="1 9 10">Belongs to the class-I aminoacyl-tRNA synthetase family.</text>
</comment>
<dbReference type="NCBIfam" id="TIGR00456">
    <property type="entry name" value="argS"/>
    <property type="match status" value="1"/>
</dbReference>
<proteinExistence type="inferred from homology"/>
<dbReference type="PRINTS" id="PR01038">
    <property type="entry name" value="TRNASYNTHARG"/>
</dbReference>
<evidence type="ECO:0000313" key="14">
    <source>
        <dbReference type="Proteomes" id="UP000178930"/>
    </source>
</evidence>
<dbReference type="STRING" id="1797532.A2729_01275"/>
<dbReference type="SMART" id="SM00836">
    <property type="entry name" value="DALR_1"/>
    <property type="match status" value="1"/>
</dbReference>
<dbReference type="GO" id="GO:0004814">
    <property type="term" value="F:arginine-tRNA ligase activity"/>
    <property type="evidence" value="ECO:0007669"/>
    <property type="project" value="UniProtKB-UniRule"/>
</dbReference>
<dbReference type="EMBL" id="MHIB01000027">
    <property type="protein sequence ID" value="OGY43936.1"/>
    <property type="molecule type" value="Genomic_DNA"/>
</dbReference>
<evidence type="ECO:0000256" key="10">
    <source>
        <dbReference type="RuleBase" id="RU363038"/>
    </source>
</evidence>
<dbReference type="FunFam" id="1.10.730.10:FF:000006">
    <property type="entry name" value="Arginyl-tRNA synthetase 2, mitochondrial"/>
    <property type="match status" value="1"/>
</dbReference>
<gene>
    <name evidence="9" type="primary">argS</name>
    <name evidence="13" type="ORF">A2729_01275</name>
</gene>
<dbReference type="Pfam" id="PF03485">
    <property type="entry name" value="Arg_tRNA_synt_N"/>
    <property type="match status" value="1"/>
</dbReference>
<dbReference type="SUPFAM" id="SSF55190">
    <property type="entry name" value="Arginyl-tRNA synthetase (ArgRS), N-terminal 'additional' domain"/>
    <property type="match status" value="1"/>
</dbReference>
<feature type="short sequence motif" description="'HIGH' region" evidence="9">
    <location>
        <begin position="133"/>
        <end position="143"/>
    </location>
</feature>
<dbReference type="InterPro" id="IPR001412">
    <property type="entry name" value="aa-tRNA-synth_I_CS"/>
</dbReference>
<keyword evidence="7 9" id="KW-0030">Aminoacyl-tRNA synthetase</keyword>
<evidence type="ECO:0000256" key="7">
    <source>
        <dbReference type="ARBA" id="ARBA00023146"/>
    </source>
</evidence>
<keyword evidence="4 9" id="KW-0547">Nucleotide-binding</keyword>
<dbReference type="EC" id="6.1.1.19" evidence="9"/>
<comment type="subcellular location">
    <subcellularLocation>
        <location evidence="9">Cytoplasm</location>
    </subcellularLocation>
</comment>
<evidence type="ECO:0000256" key="4">
    <source>
        <dbReference type="ARBA" id="ARBA00022741"/>
    </source>
</evidence>
<keyword evidence="6 9" id="KW-0648">Protein biosynthesis</keyword>
<keyword evidence="5 9" id="KW-0067">ATP-binding</keyword>